<dbReference type="Pfam" id="PF00361">
    <property type="entry name" value="Proton_antipo_M"/>
    <property type="match status" value="1"/>
</dbReference>
<evidence type="ECO:0000256" key="3">
    <source>
        <dbReference type="ARBA" id="ARBA00022475"/>
    </source>
</evidence>
<feature type="transmembrane region" description="Helical" evidence="8">
    <location>
        <begin position="285"/>
        <end position="305"/>
    </location>
</feature>
<feature type="transmembrane region" description="Helical" evidence="8">
    <location>
        <begin position="171"/>
        <end position="191"/>
    </location>
</feature>
<dbReference type="EMBL" id="DPPF01000149">
    <property type="protein sequence ID" value="HCW93456.1"/>
    <property type="molecule type" value="Genomic_DNA"/>
</dbReference>
<dbReference type="PRINTS" id="PR01434">
    <property type="entry name" value="NADHDHGNASE5"/>
</dbReference>
<feature type="transmembrane region" description="Helical" evidence="8">
    <location>
        <begin position="6"/>
        <end position="27"/>
    </location>
</feature>
<feature type="transmembrane region" description="Helical" evidence="8">
    <location>
        <begin position="116"/>
        <end position="135"/>
    </location>
</feature>
<feature type="transmembrane region" description="Helical" evidence="8">
    <location>
        <begin position="34"/>
        <end position="55"/>
    </location>
</feature>
<feature type="transmembrane region" description="Helical" evidence="8">
    <location>
        <begin position="82"/>
        <end position="104"/>
    </location>
</feature>
<comment type="caution">
    <text evidence="10">The sequence shown here is derived from an EMBL/GenBank/DDBJ whole genome shotgun (WGS) entry which is preliminary data.</text>
</comment>
<protein>
    <submittedName>
        <fullName evidence="10">Cation:proton antiporter</fullName>
    </submittedName>
</protein>
<feature type="transmembrane region" description="Helical" evidence="8">
    <location>
        <begin position="419"/>
        <end position="440"/>
    </location>
</feature>
<feature type="transmembrane region" description="Helical" evidence="8">
    <location>
        <begin position="461"/>
        <end position="483"/>
    </location>
</feature>
<evidence type="ECO:0000256" key="1">
    <source>
        <dbReference type="ARBA" id="ARBA00004651"/>
    </source>
</evidence>
<evidence type="ECO:0000259" key="9">
    <source>
        <dbReference type="Pfam" id="PF00361"/>
    </source>
</evidence>
<feature type="transmembrane region" description="Helical" evidence="8">
    <location>
        <begin position="211"/>
        <end position="239"/>
    </location>
</feature>
<keyword evidence="5 8" id="KW-1133">Transmembrane helix</keyword>
<accession>A0A3D5QC92</accession>
<evidence type="ECO:0000256" key="6">
    <source>
        <dbReference type="ARBA" id="ARBA00023136"/>
    </source>
</evidence>
<feature type="transmembrane region" description="Helical" evidence="8">
    <location>
        <begin position="312"/>
        <end position="331"/>
    </location>
</feature>
<feature type="transmembrane region" description="Helical" evidence="8">
    <location>
        <begin position="385"/>
        <end position="407"/>
    </location>
</feature>
<keyword evidence="6 8" id="KW-0472">Membrane</keyword>
<feature type="domain" description="NADH:quinone oxidoreductase/Mrp antiporter transmembrane" evidence="9">
    <location>
        <begin position="136"/>
        <end position="431"/>
    </location>
</feature>
<organism evidence="10 11">
    <name type="scientific">Flexistipes sinusarabici</name>
    <dbReference type="NCBI Taxonomy" id="2352"/>
    <lineage>
        <taxon>Bacteria</taxon>
        <taxon>Pseudomonadati</taxon>
        <taxon>Deferribacterota</taxon>
        <taxon>Deferribacteres</taxon>
        <taxon>Deferribacterales</taxon>
        <taxon>Flexistipitaceae</taxon>
        <taxon>Flexistipes</taxon>
    </lineage>
</organism>
<reference evidence="10 11" key="1">
    <citation type="journal article" date="2018" name="Nat. Biotechnol.">
        <title>A standardized bacterial taxonomy based on genome phylogeny substantially revises the tree of life.</title>
        <authorList>
            <person name="Parks D.H."/>
            <person name="Chuvochina M."/>
            <person name="Waite D.W."/>
            <person name="Rinke C."/>
            <person name="Skarshewski A."/>
            <person name="Chaumeil P.A."/>
            <person name="Hugenholtz P."/>
        </authorList>
    </citation>
    <scope>NUCLEOTIDE SEQUENCE [LARGE SCALE GENOMIC DNA]</scope>
    <source>
        <strain evidence="10">UBA8672</strain>
    </source>
</reference>
<evidence type="ECO:0000256" key="8">
    <source>
        <dbReference type="SAM" id="Phobius"/>
    </source>
</evidence>
<name>A0A3D5QC92_FLESI</name>
<dbReference type="InterPro" id="IPR001750">
    <property type="entry name" value="ND/Mrp_TM"/>
</dbReference>
<comment type="subcellular location">
    <subcellularLocation>
        <location evidence="1">Cell membrane</location>
        <topology evidence="1">Multi-pass membrane protein</topology>
    </subcellularLocation>
    <subcellularLocation>
        <location evidence="7">Membrane</location>
        <topology evidence="7">Multi-pass membrane protein</topology>
    </subcellularLocation>
</comment>
<evidence type="ECO:0000313" key="10">
    <source>
        <dbReference type="EMBL" id="HCW93456.1"/>
    </source>
</evidence>
<dbReference type="GO" id="GO:0005886">
    <property type="term" value="C:plasma membrane"/>
    <property type="evidence" value="ECO:0007669"/>
    <property type="project" value="UniProtKB-SubCell"/>
</dbReference>
<feature type="transmembrane region" description="Helical" evidence="8">
    <location>
        <begin position="141"/>
        <end position="159"/>
    </location>
</feature>
<dbReference type="AlphaFoldDB" id="A0A3D5QC92"/>
<dbReference type="InterPro" id="IPR050586">
    <property type="entry name" value="CPA3_Na-H_Antiporter_D"/>
</dbReference>
<keyword evidence="4 7" id="KW-0812">Transmembrane</keyword>
<sequence length="502" mass="54812">MIDFFTSHAPVLAIVVFIFGALTAPVLGKINNSLSYYCALITTAVSFILSVYLLVSVYNNGPLEYFLGGWKPPYGIEYRADILNSFILSVVSFVSLLSIIYGYGSIKAEIHEKRRPAFYSVYLLFIGGMMGILITNDIFNMYVFLEITSLAGYALIAMGRTRYSYMASFNYLILGSIGATFFLIGIGYLYMQTGTLNLTDLAQRLQGHFDTNVVLVAIAFIIVGLMLKMAVFPLHFWLPDAYTYSPSVISAAMAGTSTKVAAYLLIRLMYTIFGIQAGFSGINFSGIIIGISSITILAGSIIAISQTDLKRMLAFSSIGQIGYILIGTAMVNKYAFAGGLLHILNHAMMKTALFMVAGGFFYKLTSTKINNLKGMGRQMPFTSTMFLILSLSMVGIPLTVGFISKWYIVLGAAQSGNWIVVPVILLSSLLTAVYFGRVINTLFFKEPESSGAENLPIKMPYSMIGSTAVLVFLCIFFGVFASLPAEISLKAAENIIGAMPWK</sequence>
<evidence type="ECO:0000313" key="11">
    <source>
        <dbReference type="Proteomes" id="UP000262325"/>
    </source>
</evidence>
<dbReference type="PANTHER" id="PTHR42703">
    <property type="entry name" value="NADH DEHYDROGENASE"/>
    <property type="match status" value="1"/>
</dbReference>
<gene>
    <name evidence="10" type="ORF">DHM44_07220</name>
</gene>
<dbReference type="Proteomes" id="UP000262325">
    <property type="component" value="Unassembled WGS sequence"/>
</dbReference>
<proteinExistence type="inferred from homology"/>
<keyword evidence="3" id="KW-1003">Cell membrane</keyword>
<comment type="similarity">
    <text evidence="2">Belongs to the CPA3 antiporters (TC 2.A.63) subunit D family.</text>
</comment>
<evidence type="ECO:0000256" key="7">
    <source>
        <dbReference type="RuleBase" id="RU000320"/>
    </source>
</evidence>
<dbReference type="PANTHER" id="PTHR42703:SF1">
    <property type="entry name" value="NA(+)_H(+) ANTIPORTER SUBUNIT D1"/>
    <property type="match status" value="1"/>
</dbReference>
<evidence type="ECO:0000256" key="4">
    <source>
        <dbReference type="ARBA" id="ARBA00022692"/>
    </source>
</evidence>
<evidence type="ECO:0000256" key="2">
    <source>
        <dbReference type="ARBA" id="ARBA00005346"/>
    </source>
</evidence>
<feature type="transmembrane region" description="Helical" evidence="8">
    <location>
        <begin position="260"/>
        <end position="279"/>
    </location>
</feature>
<feature type="transmembrane region" description="Helical" evidence="8">
    <location>
        <begin position="343"/>
        <end position="364"/>
    </location>
</feature>
<evidence type="ECO:0000256" key="5">
    <source>
        <dbReference type="ARBA" id="ARBA00022989"/>
    </source>
</evidence>